<keyword evidence="4" id="KW-0645">Protease</keyword>
<feature type="compositionally biased region" description="Low complexity" evidence="7">
    <location>
        <begin position="245"/>
        <end position="254"/>
    </location>
</feature>
<feature type="domain" description="Tail specific protease" evidence="8">
    <location>
        <begin position="1097"/>
        <end position="1301"/>
    </location>
</feature>
<dbReference type="InterPro" id="IPR029045">
    <property type="entry name" value="ClpP/crotonase-like_dom_sf"/>
</dbReference>
<evidence type="ECO:0000313" key="10">
    <source>
        <dbReference type="EMBL" id="RKN16423.1"/>
    </source>
</evidence>
<dbReference type="Pfam" id="PF14685">
    <property type="entry name" value="PDZ_Tricorn"/>
    <property type="match status" value="1"/>
</dbReference>
<sequence>MSPARRPTRRRCAPCWASSSPTGAPPPMWRWSSAARRPPRRCAAAASPSAARCATTATGRGRPSTCSSGSERRRRHALRDGQALRGRGHPAPPPTAARGAVPGQPVGLRGGRVRRRPGRRRAPHHRRTPGRAADLHPVRAQGRGDGVRLDHLDRLAQPDVRAVLRRAPPPPRRPRRARRPGRARLRQGRAQHAGDRQPGAGAQHHAPVRPHDGREPTGALRLRFLHGRRVALRLLLVPHRRGHARAAGPEARPQARPRRPHPRQDRRAAVTGYLHHPTIQGDTLVFACEDDLWSAPATGGPATRLTAGVAEAARPRLSPDGRMIAFTGAEDGPTELYVMPSAGGQARRLTFQAARCAPVGWHPRTGEIVYASTAERPTGFGYRLFAVAPEGGAPRLLGQGSADTLAFGPEGGVVIGRNTGDPARWKRYRGGCAGELWVGAREDGPLTPLSDLPGNVASPCWVGERIFFLSDHEGVANVFSCRPDGTGLTRHTDHRAHYARHLAGDGRRLVYQAGARLHLLDPAEGGHSPIDVSLPATRAGLARRFVPAGEYLEAARLSPDGATLAVAARGQAFTLPPWSGPVRRHGRLEGVRYRLLDWLWDGTRLVAVAGDERPGERLVSLSADGGDEETELVGRDLGCVTELAASPASGLVAFATSRQRLWVVDADAASPEPRLLDTGAFDRIADLAWSPDGRWLAYTYPRGPHHSAIKVADAVTGRAFSVTEPVLRDSRPAFDPGGRFLYFIGQRDPSPEYDQVRFDMGFPFGTRPYLVALRAGDPSPFRTGPPLPGPAPEEDGVPPVEIDVDGIADRVVPLPVPEGRYAGVVGLPGRALLLSVPVAAPDPESPEGAPEGVVTLVEWATSEVTEHWLGPLDEIVASRAGDLLLYRRADRLRVLAADDAGHTAAEYPTTDAPPGPTTGWIDLDRITVPLHPAGEWRQMFREAWRLQRESFWDAGMAGVDWDAMYARYAPLAELVSRRSELSDLIWELQGELATSHAYEQGGDHPRGPSHTQGFLGVDWTVERAVDRAVDRDAAPGGDRTPRWRVGRILRGDPWNPRATSPCNRLGADIEPGDAVVAVGGQPVGPSGPGEFLVGQADREVELTVVRGDGTPRRVTVRACASEARARLLDWVAGNRALVRRASGGRLGYLHVPDMLGTGYGDFVRGFLAALEHDGLIVDARFNSGGHVSPLLLDRLARRGGGTQRGRWNGVSRYPAEAPRGSMAVLVNEHTGSDGEIFAHRFRALGLGPVVGRRTWGGVIATWPRHVLADGTVTTQPEFRFYLDGVGDLLENRGVEPDLCVDQPPRLGTTAAPDAQLTATVELLLARLDGADRAGADRAAAGDRRAEDQRAAPAPALATPPPQGPPR</sequence>
<gene>
    <name evidence="10" type="ORF">D7318_25750</name>
    <name evidence="9" type="ORF">D7319_26385</name>
</gene>
<dbReference type="OrthoDB" id="9758793at2"/>
<dbReference type="Gene3D" id="2.120.10.60">
    <property type="entry name" value="Tricorn protease N-terminal domain"/>
    <property type="match status" value="1"/>
</dbReference>
<dbReference type="GO" id="GO:0005737">
    <property type="term" value="C:cytoplasm"/>
    <property type="evidence" value="ECO:0007669"/>
    <property type="project" value="UniProtKB-SubCell"/>
</dbReference>
<keyword evidence="11" id="KW-1185">Reference proteome</keyword>
<dbReference type="GO" id="GO:0008236">
    <property type="term" value="F:serine-type peptidase activity"/>
    <property type="evidence" value="ECO:0007669"/>
    <property type="project" value="UniProtKB-KW"/>
</dbReference>
<dbReference type="Pfam" id="PF14684">
    <property type="entry name" value="Tricorn_C1"/>
    <property type="match status" value="1"/>
</dbReference>
<feature type="region of interest" description="Disordered" evidence="7">
    <location>
        <begin position="1333"/>
        <end position="1366"/>
    </location>
</feature>
<feature type="compositionally biased region" description="Low complexity" evidence="7">
    <location>
        <begin position="33"/>
        <end position="62"/>
    </location>
</feature>
<dbReference type="InterPro" id="IPR028204">
    <property type="entry name" value="Tricorn_C1"/>
</dbReference>
<evidence type="ECO:0000313" key="11">
    <source>
        <dbReference type="Proteomes" id="UP000268652"/>
    </source>
</evidence>
<dbReference type="CDD" id="cd07562">
    <property type="entry name" value="Peptidase_S41_TRI"/>
    <property type="match status" value="1"/>
</dbReference>
<keyword evidence="5" id="KW-0378">Hydrolase</keyword>
<dbReference type="Gene3D" id="2.130.10.10">
    <property type="entry name" value="YVTN repeat-like/Quinoprotein amine dehydrogenase"/>
    <property type="match status" value="1"/>
</dbReference>
<dbReference type="InterPro" id="IPR036034">
    <property type="entry name" value="PDZ_sf"/>
</dbReference>
<evidence type="ECO:0000256" key="7">
    <source>
        <dbReference type="SAM" id="MobiDB-lite"/>
    </source>
</evidence>
<dbReference type="GO" id="GO:0006508">
    <property type="term" value="P:proteolysis"/>
    <property type="evidence" value="ECO:0007669"/>
    <property type="project" value="UniProtKB-KW"/>
</dbReference>
<dbReference type="Gene3D" id="3.90.226.10">
    <property type="entry name" value="2-enoyl-CoA Hydratase, Chain A, domain 1"/>
    <property type="match status" value="1"/>
</dbReference>
<reference evidence="11 12" key="1">
    <citation type="submission" date="2018-09" db="EMBL/GenBank/DDBJ databases">
        <title>Streptomyces sp. nov. DS1-2, an endophytic actinomycete isolated from roots of Dendrobium scabrilingue.</title>
        <authorList>
            <person name="Kuncharoen N."/>
            <person name="Kudo T."/>
            <person name="Ohkuma M."/>
            <person name="Yuki M."/>
            <person name="Tanasupawat S."/>
        </authorList>
    </citation>
    <scope>NUCLEOTIDE SEQUENCE [LARGE SCALE GENOMIC DNA]</scope>
    <source>
        <strain evidence="9 12">AZ1-7</strain>
        <strain evidence="10 11">DS1-2</strain>
    </source>
</reference>
<organism evidence="9 12">
    <name type="scientific">Streptomyces radicis</name>
    <dbReference type="NCBI Taxonomy" id="1750517"/>
    <lineage>
        <taxon>Bacteria</taxon>
        <taxon>Bacillati</taxon>
        <taxon>Actinomycetota</taxon>
        <taxon>Actinomycetes</taxon>
        <taxon>Kitasatosporales</taxon>
        <taxon>Streptomycetaceae</taxon>
        <taxon>Streptomyces</taxon>
    </lineage>
</organism>
<accession>A0A3A9WG78</accession>
<feature type="compositionally biased region" description="Basic and acidic residues" evidence="7">
    <location>
        <begin position="1333"/>
        <end position="1349"/>
    </location>
</feature>
<evidence type="ECO:0000256" key="1">
    <source>
        <dbReference type="ARBA" id="ARBA00004496"/>
    </source>
</evidence>
<dbReference type="Gene3D" id="3.30.750.44">
    <property type="match status" value="1"/>
</dbReference>
<evidence type="ECO:0000256" key="3">
    <source>
        <dbReference type="ARBA" id="ARBA00022490"/>
    </source>
</evidence>
<dbReference type="InterPro" id="IPR015943">
    <property type="entry name" value="WD40/YVTN_repeat-like_dom_sf"/>
</dbReference>
<comment type="caution">
    <text evidence="9">The sequence shown here is derived from an EMBL/GenBank/DDBJ whole genome shotgun (WGS) entry which is preliminary data.</text>
</comment>
<evidence type="ECO:0000259" key="8">
    <source>
        <dbReference type="SMART" id="SM00245"/>
    </source>
</evidence>
<feature type="region of interest" description="Disordered" evidence="7">
    <location>
        <begin position="1"/>
        <end position="216"/>
    </location>
</feature>
<evidence type="ECO:0000313" key="9">
    <source>
        <dbReference type="EMBL" id="RKN05097.1"/>
    </source>
</evidence>
<comment type="subcellular location">
    <subcellularLocation>
        <location evidence="1">Cytoplasm</location>
    </subcellularLocation>
</comment>
<evidence type="ECO:0000256" key="2">
    <source>
        <dbReference type="ARBA" id="ARBA00008524"/>
    </source>
</evidence>
<dbReference type="EMBL" id="RBDY01000027">
    <property type="protein sequence ID" value="RKN16423.1"/>
    <property type="molecule type" value="Genomic_DNA"/>
</dbReference>
<dbReference type="InterPro" id="IPR029414">
    <property type="entry name" value="Tricorn_PDZ"/>
</dbReference>
<dbReference type="SMART" id="SM00245">
    <property type="entry name" value="TSPc"/>
    <property type="match status" value="1"/>
</dbReference>
<dbReference type="SUPFAM" id="SSF69304">
    <property type="entry name" value="Tricorn protease N-terminal domain"/>
    <property type="match status" value="1"/>
</dbReference>
<evidence type="ECO:0000256" key="6">
    <source>
        <dbReference type="ARBA" id="ARBA00022825"/>
    </source>
</evidence>
<dbReference type="Gene3D" id="2.30.42.10">
    <property type="match status" value="1"/>
</dbReference>
<dbReference type="InterPro" id="IPR005151">
    <property type="entry name" value="Tail-specific_protease"/>
</dbReference>
<feature type="compositionally biased region" description="Basic residues" evidence="7">
    <location>
        <begin position="111"/>
        <end position="129"/>
    </location>
</feature>
<comment type="similarity">
    <text evidence="2">Belongs to the peptidase S41B family.</text>
</comment>
<dbReference type="Pfam" id="PF26550">
    <property type="entry name" value="Tricorn_2nd"/>
    <property type="match status" value="1"/>
</dbReference>
<keyword evidence="3" id="KW-0963">Cytoplasm</keyword>
<dbReference type="SUPFAM" id="SSF69322">
    <property type="entry name" value="Tricorn protease domain 2"/>
    <property type="match status" value="1"/>
</dbReference>
<keyword evidence="6" id="KW-0720">Serine protease</keyword>
<feature type="compositionally biased region" description="Basic residues" evidence="7">
    <location>
        <begin position="1"/>
        <end position="12"/>
    </location>
</feature>
<dbReference type="Pfam" id="PF03572">
    <property type="entry name" value="Peptidase_S41"/>
    <property type="match status" value="1"/>
</dbReference>
<protein>
    <submittedName>
        <fullName evidence="9">Peptidase</fullName>
    </submittedName>
</protein>
<dbReference type="EMBL" id="RBDX01000029">
    <property type="protein sequence ID" value="RKN05097.1"/>
    <property type="molecule type" value="Genomic_DNA"/>
</dbReference>
<feature type="compositionally biased region" description="Pro residues" evidence="7">
    <location>
        <begin position="1357"/>
        <end position="1366"/>
    </location>
</feature>
<evidence type="ECO:0000256" key="5">
    <source>
        <dbReference type="ARBA" id="ARBA00022801"/>
    </source>
</evidence>
<feature type="region of interest" description="Disordered" evidence="7">
    <location>
        <begin position="241"/>
        <end position="266"/>
    </location>
</feature>
<dbReference type="PANTHER" id="PTHR43253:SF1">
    <property type="entry name" value="TRICORN PROTEASE HOMOLOG 2-RELATED"/>
    <property type="match status" value="1"/>
</dbReference>
<evidence type="ECO:0000256" key="4">
    <source>
        <dbReference type="ARBA" id="ARBA00022670"/>
    </source>
</evidence>
<feature type="compositionally biased region" description="Basic residues" evidence="7">
    <location>
        <begin position="172"/>
        <end position="189"/>
    </location>
</feature>
<dbReference type="SUPFAM" id="SSF52096">
    <property type="entry name" value="ClpP/crotonase"/>
    <property type="match status" value="1"/>
</dbReference>
<proteinExistence type="inferred from homology"/>
<dbReference type="Pfam" id="PF26549">
    <property type="entry name" value="Tricorn_N"/>
    <property type="match status" value="1"/>
</dbReference>
<dbReference type="Proteomes" id="UP000268652">
    <property type="component" value="Unassembled WGS sequence"/>
</dbReference>
<dbReference type="SUPFAM" id="SSF50156">
    <property type="entry name" value="PDZ domain-like"/>
    <property type="match status" value="1"/>
</dbReference>
<dbReference type="InterPro" id="IPR012393">
    <property type="entry name" value="Tricorn_protease"/>
</dbReference>
<dbReference type="PANTHER" id="PTHR43253">
    <property type="entry name" value="TRICORN PROTEASE HOMOLOG 2-RELATED"/>
    <property type="match status" value="1"/>
</dbReference>
<evidence type="ECO:0000313" key="12">
    <source>
        <dbReference type="Proteomes" id="UP000275024"/>
    </source>
</evidence>
<name>A0A3A9WG78_9ACTN</name>
<feature type="compositionally biased region" description="Basic and acidic residues" evidence="7">
    <location>
        <begin position="145"/>
        <end position="156"/>
    </location>
</feature>
<dbReference type="Proteomes" id="UP000275024">
    <property type="component" value="Unassembled WGS sequence"/>
</dbReference>